<reference evidence="2 3" key="1">
    <citation type="submission" date="2024-02" db="EMBL/GenBank/DDBJ databases">
        <title>A draft genome for the cacao thread blight pathogen Marasmius crinis-equi.</title>
        <authorList>
            <person name="Cohen S.P."/>
            <person name="Baruah I.K."/>
            <person name="Amoako-Attah I."/>
            <person name="Bukari Y."/>
            <person name="Meinhardt L.W."/>
            <person name="Bailey B.A."/>
        </authorList>
    </citation>
    <scope>NUCLEOTIDE SEQUENCE [LARGE SCALE GENOMIC DNA]</scope>
    <source>
        <strain evidence="2 3">GH-76</strain>
    </source>
</reference>
<dbReference type="EMBL" id="JBAHYK010001542">
    <property type="protein sequence ID" value="KAL0567609.1"/>
    <property type="molecule type" value="Genomic_DNA"/>
</dbReference>
<gene>
    <name evidence="2" type="ORF">V5O48_014384</name>
</gene>
<feature type="compositionally biased region" description="Basic and acidic residues" evidence="1">
    <location>
        <begin position="343"/>
        <end position="354"/>
    </location>
</feature>
<evidence type="ECO:0000313" key="3">
    <source>
        <dbReference type="Proteomes" id="UP001465976"/>
    </source>
</evidence>
<evidence type="ECO:0000256" key="1">
    <source>
        <dbReference type="SAM" id="MobiDB-lite"/>
    </source>
</evidence>
<feature type="compositionally biased region" description="Low complexity" evidence="1">
    <location>
        <begin position="404"/>
        <end position="413"/>
    </location>
</feature>
<organism evidence="2 3">
    <name type="scientific">Marasmius crinis-equi</name>
    <dbReference type="NCBI Taxonomy" id="585013"/>
    <lineage>
        <taxon>Eukaryota</taxon>
        <taxon>Fungi</taxon>
        <taxon>Dikarya</taxon>
        <taxon>Basidiomycota</taxon>
        <taxon>Agaricomycotina</taxon>
        <taxon>Agaricomycetes</taxon>
        <taxon>Agaricomycetidae</taxon>
        <taxon>Agaricales</taxon>
        <taxon>Marasmiineae</taxon>
        <taxon>Marasmiaceae</taxon>
        <taxon>Marasmius</taxon>
    </lineage>
</organism>
<accession>A0ABR3EXT5</accession>
<feature type="region of interest" description="Disordered" evidence="1">
    <location>
        <begin position="331"/>
        <end position="354"/>
    </location>
</feature>
<protein>
    <submittedName>
        <fullName evidence="2">Uncharacterized protein</fullName>
    </submittedName>
</protein>
<feature type="region of interest" description="Disordered" evidence="1">
    <location>
        <begin position="485"/>
        <end position="593"/>
    </location>
</feature>
<name>A0ABR3EXT5_9AGAR</name>
<proteinExistence type="predicted"/>
<evidence type="ECO:0000313" key="2">
    <source>
        <dbReference type="EMBL" id="KAL0567609.1"/>
    </source>
</evidence>
<sequence length="645" mass="72431">MLRGLQFPEVKPGDVTMLKTIHKDLARRPYRRLFTCDVRLGDDLGVVRCMGVEYSGSEAQEAWKRDFQRFRESGTVLSYSEHIRSSKTAQLVAIGRARVPFLFFSGDFEPLASFKNDVGETVQRYLRTLVTQLSCASDCELWADRARGVLCRGPEGPPCRIQHEALSLKAKLSTDAKLLRGDVLEAYLFTLYPKQIIEVSSLPLDWVEADMINPKANLIDITLDIDNVFSPPSHSNYTSSLSPSLLIEDECSIFSWPEHPFSLSRQEAEQAYEEFDEALSDWAEADVTNPETNSIGTPLDADNAFSPPFLANCTSSPPLCMTDEGCTFSSSYHSSSFGGQQGEQDHEDVNSHEAPPKWAEVDVTDPGVNSLHTALDVDNAFSPPLHSRCISSSSWLDLTQDEGSTFSSSGHSSPFNGPQSEQVIGDDNILEVPPSDYADLDLRTGLGSSPGRFAKHSIVAKDTYPNVQSIEDPMDLKAEVQVQSFEPPLSTARKNTVSIKSEHRKKPRRRKRRSVLSPQPTSTPTSPPSTSFPSTSIRGKSATLVSGNSTKNHKDQSTSHAHSHNTDTTTNSHSHNVHITNTHHHHHHNRPRPRRWSITKFMHQITRVPVFWHPYWYHFAHSSFGWVHGWWDWTAWPRWDWNWGS</sequence>
<feature type="region of interest" description="Disordered" evidence="1">
    <location>
        <begin position="401"/>
        <end position="422"/>
    </location>
</feature>
<keyword evidence="3" id="KW-1185">Reference proteome</keyword>
<feature type="compositionally biased region" description="Low complexity" evidence="1">
    <location>
        <begin position="517"/>
        <end position="536"/>
    </location>
</feature>
<comment type="caution">
    <text evidence="2">The sequence shown here is derived from an EMBL/GenBank/DDBJ whole genome shotgun (WGS) entry which is preliminary data.</text>
</comment>
<feature type="compositionally biased region" description="Low complexity" evidence="1">
    <location>
        <begin position="566"/>
        <end position="580"/>
    </location>
</feature>
<feature type="compositionally biased region" description="Basic residues" evidence="1">
    <location>
        <begin position="581"/>
        <end position="593"/>
    </location>
</feature>
<dbReference type="Proteomes" id="UP001465976">
    <property type="component" value="Unassembled WGS sequence"/>
</dbReference>
<feature type="compositionally biased region" description="Basic residues" evidence="1">
    <location>
        <begin position="502"/>
        <end position="514"/>
    </location>
</feature>